<evidence type="ECO:0000313" key="3">
    <source>
        <dbReference type="Proteomes" id="UP000823775"/>
    </source>
</evidence>
<sequence length="82" mass="8724">IMAPKESKGMEIEVASKGLKRLQNGTKGDSSSAAKAGPAKQFGAQAKKAKYAPENWIDDARLALEFPAMDTSFLSQKIAISP</sequence>
<evidence type="ECO:0000313" key="2">
    <source>
        <dbReference type="EMBL" id="MCD9638403.1"/>
    </source>
</evidence>
<dbReference type="EMBL" id="JACEIK010002692">
    <property type="protein sequence ID" value="MCD9638403.1"/>
    <property type="molecule type" value="Genomic_DNA"/>
</dbReference>
<feature type="region of interest" description="Disordered" evidence="1">
    <location>
        <begin position="21"/>
        <end position="44"/>
    </location>
</feature>
<comment type="caution">
    <text evidence="2">The sequence shown here is derived from an EMBL/GenBank/DDBJ whole genome shotgun (WGS) entry which is preliminary data.</text>
</comment>
<feature type="non-terminal residue" evidence="2">
    <location>
        <position position="82"/>
    </location>
</feature>
<dbReference type="Proteomes" id="UP000823775">
    <property type="component" value="Unassembled WGS sequence"/>
</dbReference>
<name>A0ABS8UUE4_DATST</name>
<feature type="compositionally biased region" description="Low complexity" evidence="1">
    <location>
        <begin position="33"/>
        <end position="44"/>
    </location>
</feature>
<keyword evidence="3" id="KW-1185">Reference proteome</keyword>
<evidence type="ECO:0000256" key="1">
    <source>
        <dbReference type="SAM" id="MobiDB-lite"/>
    </source>
</evidence>
<feature type="non-terminal residue" evidence="2">
    <location>
        <position position="1"/>
    </location>
</feature>
<feature type="compositionally biased region" description="Polar residues" evidence="1">
    <location>
        <begin position="23"/>
        <end position="32"/>
    </location>
</feature>
<protein>
    <submittedName>
        <fullName evidence="2">Uncharacterized protein</fullName>
    </submittedName>
</protein>
<organism evidence="2 3">
    <name type="scientific">Datura stramonium</name>
    <name type="common">Jimsonweed</name>
    <name type="synonym">Common thornapple</name>
    <dbReference type="NCBI Taxonomy" id="4076"/>
    <lineage>
        <taxon>Eukaryota</taxon>
        <taxon>Viridiplantae</taxon>
        <taxon>Streptophyta</taxon>
        <taxon>Embryophyta</taxon>
        <taxon>Tracheophyta</taxon>
        <taxon>Spermatophyta</taxon>
        <taxon>Magnoliopsida</taxon>
        <taxon>eudicotyledons</taxon>
        <taxon>Gunneridae</taxon>
        <taxon>Pentapetalae</taxon>
        <taxon>asterids</taxon>
        <taxon>lamiids</taxon>
        <taxon>Solanales</taxon>
        <taxon>Solanaceae</taxon>
        <taxon>Solanoideae</taxon>
        <taxon>Datureae</taxon>
        <taxon>Datura</taxon>
    </lineage>
</organism>
<gene>
    <name evidence="2" type="ORF">HAX54_022361</name>
</gene>
<proteinExistence type="predicted"/>
<accession>A0ABS8UUE4</accession>
<reference evidence="2 3" key="1">
    <citation type="journal article" date="2021" name="BMC Genomics">
        <title>Datura genome reveals duplications of psychoactive alkaloid biosynthetic genes and high mutation rate following tissue culture.</title>
        <authorList>
            <person name="Rajewski A."/>
            <person name="Carter-House D."/>
            <person name="Stajich J."/>
            <person name="Litt A."/>
        </authorList>
    </citation>
    <scope>NUCLEOTIDE SEQUENCE [LARGE SCALE GENOMIC DNA]</scope>
    <source>
        <strain evidence="2">AR-01</strain>
    </source>
</reference>